<reference evidence="7" key="1">
    <citation type="submission" date="2012-06" db="EMBL/GenBank/DDBJ databases">
        <title>The complete genome of Belliella baltica DSM 15883.</title>
        <authorList>
            <person name="Lucas S."/>
            <person name="Copeland A."/>
            <person name="Lapidus A."/>
            <person name="Goodwin L."/>
            <person name="Pitluck S."/>
            <person name="Peters L."/>
            <person name="Mikhailova N."/>
            <person name="Davenport K."/>
            <person name="Kyrpides N."/>
            <person name="Mavromatis K."/>
            <person name="Pagani I."/>
            <person name="Ivanova N."/>
            <person name="Ovchinnikova G."/>
            <person name="Zeytun A."/>
            <person name="Detter J.C."/>
            <person name="Han C."/>
            <person name="Land M."/>
            <person name="Hauser L."/>
            <person name="Markowitz V."/>
            <person name="Cheng J.-F."/>
            <person name="Hugenholtz P."/>
            <person name="Woyke T."/>
            <person name="Wu D."/>
            <person name="Tindall B."/>
            <person name="Pomrenke H."/>
            <person name="Brambilla E."/>
            <person name="Klenk H.-P."/>
            <person name="Eisen J.A."/>
        </authorList>
    </citation>
    <scope>NUCLEOTIDE SEQUENCE [LARGE SCALE GENOMIC DNA]</scope>
    <source>
        <strain evidence="7">DSM 15883 / CIP 108006 / LMG 21964 / BA134</strain>
    </source>
</reference>
<feature type="domain" description="Cytochrome c-type biogenesis protein CcmF C-terminal" evidence="5">
    <location>
        <begin position="349"/>
        <end position="536"/>
    </location>
</feature>
<protein>
    <submittedName>
        <fullName evidence="6">Cytochrome c biogenesis factor</fullName>
    </submittedName>
</protein>
<keyword evidence="2" id="KW-0201">Cytochrome c-type biogenesis</keyword>
<keyword evidence="3" id="KW-0812">Transmembrane</keyword>
<evidence type="ECO:0000313" key="7">
    <source>
        <dbReference type="Proteomes" id="UP000006050"/>
    </source>
</evidence>
<dbReference type="RefSeq" id="WP_014771379.1">
    <property type="nucleotide sequence ID" value="NC_018010.1"/>
</dbReference>
<dbReference type="InterPro" id="IPR003567">
    <property type="entry name" value="Cyt_c_biogenesis"/>
</dbReference>
<feature type="transmembrane region" description="Helical" evidence="3">
    <location>
        <begin position="201"/>
        <end position="219"/>
    </location>
</feature>
<keyword evidence="3" id="KW-0472">Membrane</keyword>
<sequence>MINTFVGNLGHFATILAFVSAVVTAFSYYKYSVASELEKGNWRNFSRILFYIHSAASVTIAISLFELIYSHRFEYFYAYSHSSVALPVHYMISSFWEGQEGAFILWIFWNVVLGLVIIHTNKSWEAPVMVVFALVQAFLVSMILGVVIGDLKIGSSPFILLRDAVSAPIFQMNPDFIPEDGTGLNPLLQNIWMVIHPPTLFLGYASTLVPFAFLMAGLATKKYSEWIRPALPWAIFSAMILGMGIIMGAYWAYVTLNFGGYWNWDPVENAVYVPWLIMVAGIHTMITFKKSSTALKTSIVLVIASFILVLYATFLVRSGVLGDSSVHSFTDLGLSGQLLIYMLFFLVVAIFLSIRAWKHIPSSEKEASVYSREFWIFIGATTLGLMAFQVILPTSIPVWNALVESFGGISNMAPPADQVGFYTKFQLWFAVALALLTAVGQFFWWNKIDGKTLKETLVMPYIISVLISAVIIVWGKVYDVSYIIVVLAGSFTIVANATILFKLLKKSTFKLAGGSLAHIGLGMILIGVMFSSGYSEVISYNLSGLTYSNSFEDEINKEHVLLWINKPTQIKDYTAIYRGRQKKVAGVPGLVDAKLLKKADGVNQAIALGDIVVDGKTYHREGEFVQIVLEENDYYKIDYYKGDQFAFSLSPMAQYNTTMGLISSPDSRRFLNKDLYTFVSVVNDFDDPDWREDEVFEVSPGETFYVSDMVTKFESADVVKELDGMQLFDGDVAVKARLVIQDYDVEKVLEPIFIIRNNQVGRIPVIENELGVKVELTNILPENDKFVFTVNRYQKDYVVLKAIVKPQINVLWIGTIIMLIGFCVAIYRRYDEFSKMRDKGLE</sequence>
<feature type="transmembrane region" description="Helical" evidence="3">
    <location>
        <begin position="810"/>
        <end position="827"/>
    </location>
</feature>
<feature type="transmembrane region" description="Helical" evidence="3">
    <location>
        <begin position="102"/>
        <end position="121"/>
    </location>
</feature>
<evidence type="ECO:0000259" key="5">
    <source>
        <dbReference type="Pfam" id="PF16327"/>
    </source>
</evidence>
<dbReference type="Pfam" id="PF16327">
    <property type="entry name" value="CcmF_C"/>
    <property type="match status" value="1"/>
</dbReference>
<dbReference type="PANTHER" id="PTHR43653">
    <property type="entry name" value="CYTOCHROME C ASSEMBLY PROTEIN-RELATED"/>
    <property type="match status" value="1"/>
</dbReference>
<dbReference type="eggNOG" id="COG1138">
    <property type="taxonomic scope" value="Bacteria"/>
</dbReference>
<organism evidence="6 7">
    <name type="scientific">Belliella baltica (strain DSM 15883 / CIP 108006 / LMG 21964 / BA134)</name>
    <dbReference type="NCBI Taxonomy" id="866536"/>
    <lineage>
        <taxon>Bacteria</taxon>
        <taxon>Pseudomonadati</taxon>
        <taxon>Bacteroidota</taxon>
        <taxon>Cytophagia</taxon>
        <taxon>Cytophagales</taxon>
        <taxon>Cyclobacteriaceae</taxon>
        <taxon>Belliella</taxon>
    </lineage>
</organism>
<name>I3Z2A2_BELBD</name>
<dbReference type="PANTHER" id="PTHR43653:SF1">
    <property type="entry name" value="CYTOCHROME C-TYPE BIOGENESIS PROTEIN CCMF"/>
    <property type="match status" value="1"/>
</dbReference>
<dbReference type="GO" id="GO:0016020">
    <property type="term" value="C:membrane"/>
    <property type="evidence" value="ECO:0007669"/>
    <property type="project" value="InterPro"/>
</dbReference>
<evidence type="ECO:0000313" key="6">
    <source>
        <dbReference type="EMBL" id="AFL83370.1"/>
    </source>
</evidence>
<evidence type="ECO:0000256" key="3">
    <source>
        <dbReference type="SAM" id="Phobius"/>
    </source>
</evidence>
<feature type="transmembrane region" description="Helical" evidence="3">
    <location>
        <begin position="300"/>
        <end position="320"/>
    </location>
</feature>
<dbReference type="HOGENOM" id="CLU_015041_3_0_10"/>
<feature type="transmembrane region" description="Helical" evidence="3">
    <location>
        <begin position="332"/>
        <end position="354"/>
    </location>
</feature>
<dbReference type="KEGG" id="bbd:Belba_0716"/>
<feature type="transmembrane region" description="Helical" evidence="3">
    <location>
        <begin position="425"/>
        <end position="445"/>
    </location>
</feature>
<evidence type="ECO:0000259" key="4">
    <source>
        <dbReference type="Pfam" id="PF01578"/>
    </source>
</evidence>
<feature type="transmembrane region" description="Helical" evidence="3">
    <location>
        <begin position="49"/>
        <end position="69"/>
    </location>
</feature>
<gene>
    <name evidence="6" type="ordered locus">Belba_0716</name>
</gene>
<keyword evidence="7" id="KW-1185">Reference proteome</keyword>
<accession>I3Z2A2</accession>
<dbReference type="Pfam" id="PF01578">
    <property type="entry name" value="Cytochrom_C_asm"/>
    <property type="match status" value="1"/>
</dbReference>
<feature type="transmembrane region" description="Helical" evidence="3">
    <location>
        <begin position="457"/>
        <end position="474"/>
    </location>
</feature>
<dbReference type="AlphaFoldDB" id="I3Z2A2"/>
<feature type="transmembrane region" description="Helical" evidence="3">
    <location>
        <begin position="231"/>
        <end position="252"/>
    </location>
</feature>
<dbReference type="PRINTS" id="PR01410">
    <property type="entry name" value="CCBIOGENESIS"/>
</dbReference>
<dbReference type="STRING" id="866536.Belba_0716"/>
<feature type="transmembrane region" description="Helical" evidence="3">
    <location>
        <begin position="272"/>
        <end position="288"/>
    </location>
</feature>
<dbReference type="EMBL" id="CP003281">
    <property type="protein sequence ID" value="AFL83370.1"/>
    <property type="molecule type" value="Genomic_DNA"/>
</dbReference>
<dbReference type="GO" id="GO:0015232">
    <property type="term" value="F:heme transmembrane transporter activity"/>
    <property type="evidence" value="ECO:0007669"/>
    <property type="project" value="InterPro"/>
</dbReference>
<dbReference type="OrthoDB" id="9761451at2"/>
<dbReference type="PATRIC" id="fig|866536.3.peg.738"/>
<feature type="transmembrane region" description="Helical" evidence="3">
    <location>
        <begin position="12"/>
        <end position="29"/>
    </location>
</feature>
<evidence type="ECO:0000256" key="2">
    <source>
        <dbReference type="ARBA" id="ARBA00022748"/>
    </source>
</evidence>
<keyword evidence="3" id="KW-1133">Transmembrane helix</keyword>
<proteinExistence type="inferred from homology"/>
<dbReference type="GO" id="GO:0020037">
    <property type="term" value="F:heme binding"/>
    <property type="evidence" value="ECO:0007669"/>
    <property type="project" value="InterPro"/>
</dbReference>
<dbReference type="InterPro" id="IPR002541">
    <property type="entry name" value="Cyt_c_assembly"/>
</dbReference>
<feature type="transmembrane region" description="Helical" evidence="3">
    <location>
        <begin position="480"/>
        <end position="504"/>
    </location>
</feature>
<dbReference type="Proteomes" id="UP000006050">
    <property type="component" value="Chromosome"/>
</dbReference>
<comment type="similarity">
    <text evidence="1">Belongs to the CcmF/CycK/Ccl1/NrfE/CcsA family.</text>
</comment>
<feature type="transmembrane region" description="Helical" evidence="3">
    <location>
        <begin position="76"/>
        <end position="96"/>
    </location>
</feature>
<feature type="transmembrane region" description="Helical" evidence="3">
    <location>
        <begin position="128"/>
        <end position="148"/>
    </location>
</feature>
<feature type="transmembrane region" description="Helical" evidence="3">
    <location>
        <begin position="516"/>
        <end position="534"/>
    </location>
</feature>
<evidence type="ECO:0000256" key="1">
    <source>
        <dbReference type="ARBA" id="ARBA00009186"/>
    </source>
</evidence>
<feature type="domain" description="Cytochrome c assembly protein" evidence="4">
    <location>
        <begin position="100"/>
        <end position="318"/>
    </location>
</feature>
<feature type="transmembrane region" description="Helical" evidence="3">
    <location>
        <begin position="374"/>
        <end position="392"/>
    </location>
</feature>
<dbReference type="GO" id="GO:0017004">
    <property type="term" value="P:cytochrome complex assembly"/>
    <property type="evidence" value="ECO:0007669"/>
    <property type="project" value="UniProtKB-KW"/>
</dbReference>
<dbReference type="InterPro" id="IPR032523">
    <property type="entry name" value="CcmF_C"/>
</dbReference>